<dbReference type="GO" id="GO:0042597">
    <property type="term" value="C:periplasmic space"/>
    <property type="evidence" value="ECO:0007669"/>
    <property type="project" value="UniProtKB-ARBA"/>
</dbReference>
<dbReference type="GO" id="GO:0015833">
    <property type="term" value="P:peptide transport"/>
    <property type="evidence" value="ECO:0007669"/>
    <property type="project" value="TreeGrafter"/>
</dbReference>
<dbReference type="Gene3D" id="3.40.190.10">
    <property type="entry name" value="Periplasmic binding protein-like II"/>
    <property type="match status" value="1"/>
</dbReference>
<dbReference type="SUPFAM" id="SSF53850">
    <property type="entry name" value="Periplasmic binding protein-like II"/>
    <property type="match status" value="1"/>
</dbReference>
<gene>
    <name evidence="3" type="ORF">FHW23_000270</name>
</gene>
<dbReference type="GO" id="GO:1904680">
    <property type="term" value="F:peptide transmembrane transporter activity"/>
    <property type="evidence" value="ECO:0007669"/>
    <property type="project" value="TreeGrafter"/>
</dbReference>
<dbReference type="PROSITE" id="PS51257">
    <property type="entry name" value="PROKAR_LIPOPROTEIN"/>
    <property type="match status" value="1"/>
</dbReference>
<dbReference type="PANTHER" id="PTHR30290">
    <property type="entry name" value="PERIPLASMIC BINDING COMPONENT OF ABC TRANSPORTER"/>
    <property type="match status" value="1"/>
</dbReference>
<feature type="chain" id="PRO_5043632656" evidence="1">
    <location>
        <begin position="27"/>
        <end position="514"/>
    </location>
</feature>
<evidence type="ECO:0000313" key="4">
    <source>
        <dbReference type="Proteomes" id="UP000590225"/>
    </source>
</evidence>
<dbReference type="RefSeq" id="WP_246328192.1">
    <property type="nucleotide sequence ID" value="NZ_JACGXP010000001.1"/>
</dbReference>
<comment type="caution">
    <text evidence="3">The sequence shown here is derived from an EMBL/GenBank/DDBJ whole genome shotgun (WGS) entry which is preliminary data.</text>
</comment>
<organism evidence="3 4">
    <name type="scientific">Curtobacterium pusillum</name>
    <dbReference type="NCBI Taxonomy" id="69373"/>
    <lineage>
        <taxon>Bacteria</taxon>
        <taxon>Bacillati</taxon>
        <taxon>Actinomycetota</taxon>
        <taxon>Actinomycetes</taxon>
        <taxon>Micrococcales</taxon>
        <taxon>Microbacteriaceae</taxon>
        <taxon>Curtobacterium</taxon>
    </lineage>
</organism>
<dbReference type="Proteomes" id="UP000590225">
    <property type="component" value="Unassembled WGS sequence"/>
</dbReference>
<protein>
    <submittedName>
        <fullName evidence="3">Peptide/nickel transport system substrate-binding protein</fullName>
    </submittedName>
</protein>
<evidence type="ECO:0000259" key="2">
    <source>
        <dbReference type="Pfam" id="PF00496"/>
    </source>
</evidence>
<keyword evidence="1" id="KW-0732">Signal</keyword>
<accession>A0AAW3T1F2</accession>
<sequence>MKLSSRTAVALAAAAALLALAGCSSAGTANTTGTGGTTKGGTLTIAAAVDVKSFDPAQAHIGHYLQYDQPVYDSLLRRKADGTLVPMLATKWKYNDDDTVLTLTLRKDVEFSDGTKLDARAVKTNLDRFRSGNGPDASTLAQVSEVAATDATTVVITLKAPDPSLLDYLGNADGFIASPKAIDAGNIATKPIGSGPYTLDTSKTVAGSSYTFVKRAGYWDPSLQVYDTIVIKPILDSTATLNALISGQVDAALLTAKTEPQAKNAGFTEYKYGTDWQGLLIFDRDGKTVPALADERVRQAINYAVDKKTLLTQVGKGLGTVTNQVFGPTTSAYDKSLDDTYPYDPEKAKSLLAEAGYSNGFTVTMPTVSGLIDPALQAAIGQNLGDVGITVKWDNVAAADFIADITQGKYPMTWFSLFQGSPWVASNQILTPNATYNPFHTTDPKVEELIAKVQSGSDADQAAAAKDLNEYVTEQAWFAPFYRPDQIFFTDKTTVTKPQNQQAVPSIYSYAPKG</sequence>
<reference evidence="3 4" key="1">
    <citation type="submission" date="2020-07" db="EMBL/GenBank/DDBJ databases">
        <title>Above-ground endophytic microbial communities from plants in different locations in the United States.</title>
        <authorList>
            <person name="Frank C."/>
        </authorList>
    </citation>
    <scope>NUCLEOTIDE SEQUENCE [LARGE SCALE GENOMIC DNA]</scope>
    <source>
        <strain evidence="3 4">WPL5_2</strain>
    </source>
</reference>
<dbReference type="InterPro" id="IPR039424">
    <property type="entry name" value="SBP_5"/>
</dbReference>
<dbReference type="Pfam" id="PF00496">
    <property type="entry name" value="SBP_bac_5"/>
    <property type="match status" value="1"/>
</dbReference>
<feature type="signal peptide" evidence="1">
    <location>
        <begin position="1"/>
        <end position="26"/>
    </location>
</feature>
<name>A0AAW3T1F2_9MICO</name>
<dbReference type="Gene3D" id="3.10.105.10">
    <property type="entry name" value="Dipeptide-binding Protein, Domain 3"/>
    <property type="match status" value="1"/>
</dbReference>
<dbReference type="InterPro" id="IPR000914">
    <property type="entry name" value="SBP_5_dom"/>
</dbReference>
<evidence type="ECO:0000256" key="1">
    <source>
        <dbReference type="SAM" id="SignalP"/>
    </source>
</evidence>
<dbReference type="InterPro" id="IPR030678">
    <property type="entry name" value="Peptide/Ni-bd"/>
</dbReference>
<dbReference type="PIRSF" id="PIRSF002741">
    <property type="entry name" value="MppA"/>
    <property type="match status" value="1"/>
</dbReference>
<proteinExistence type="predicted"/>
<evidence type="ECO:0000313" key="3">
    <source>
        <dbReference type="EMBL" id="MBA8989038.1"/>
    </source>
</evidence>
<dbReference type="AlphaFoldDB" id="A0AAW3T1F2"/>
<feature type="domain" description="Solute-binding protein family 5" evidence="2">
    <location>
        <begin position="83"/>
        <end position="423"/>
    </location>
</feature>
<dbReference type="EMBL" id="JACGXP010000001">
    <property type="protein sequence ID" value="MBA8989038.1"/>
    <property type="molecule type" value="Genomic_DNA"/>
</dbReference>
<dbReference type="GO" id="GO:0043190">
    <property type="term" value="C:ATP-binding cassette (ABC) transporter complex"/>
    <property type="evidence" value="ECO:0007669"/>
    <property type="project" value="InterPro"/>
</dbReference>